<reference evidence="1 2" key="1">
    <citation type="submission" date="2013-01" db="EMBL/GenBank/DDBJ databases">
        <title>Large myovirus of Bacillus.</title>
        <authorList>
            <person name="Klumpp J."/>
            <person name="Beyer W."/>
            <person name="Loessner M.J."/>
        </authorList>
    </citation>
    <scope>NUCLEOTIDE SEQUENCE [LARGE SCALE GENOMIC DNA]</scope>
</reference>
<dbReference type="Proteomes" id="UP000005445">
    <property type="component" value="Segment"/>
</dbReference>
<dbReference type="KEGG" id="vg:11536830"/>
<accession>G9B1S5</accession>
<dbReference type="OrthoDB" id="22370at10239"/>
<dbReference type="RefSeq" id="YP_004957189.1">
    <property type="nucleotide sequence ID" value="NC_016563.1"/>
</dbReference>
<evidence type="ECO:0000313" key="1">
    <source>
        <dbReference type="EMBL" id="ADH03320.1"/>
    </source>
</evidence>
<organism evidence="1 2">
    <name type="scientific">Bacillus phage W.Ph</name>
    <dbReference type="NCBI Taxonomy" id="764595"/>
    <lineage>
        <taxon>Viruses</taxon>
        <taxon>Duplodnaviria</taxon>
        <taxon>Heunggongvirae</taxon>
        <taxon>Uroviricota</taxon>
        <taxon>Caudoviricetes</taxon>
        <taxon>Herelleviridae</taxon>
        <taxon>Bastillevirinae</taxon>
        <taxon>Wphvirus</taxon>
        <taxon>Wphvirus WPh</taxon>
    </lineage>
</organism>
<protein>
    <submittedName>
        <fullName evidence="1">Gp174</fullName>
    </submittedName>
</protein>
<proteinExistence type="predicted"/>
<dbReference type="EMBL" id="HM144387">
    <property type="protein sequence ID" value="ADH03320.1"/>
    <property type="molecule type" value="Genomic_DNA"/>
</dbReference>
<name>G9B1S5_9CAUD</name>
<sequence length="67" mass="7783">MKRAEVKEMSDTKLMLAFHRVSVQMVKDEMDGRGVKKVTQKELGWIISELVGRYDLNENELIDGIWS</sequence>
<keyword evidence="2" id="KW-1185">Reference proteome</keyword>
<dbReference type="GeneID" id="11536830"/>
<evidence type="ECO:0000313" key="2">
    <source>
        <dbReference type="Proteomes" id="UP000005445"/>
    </source>
</evidence>